<evidence type="ECO:0000313" key="3">
    <source>
        <dbReference type="Proteomes" id="UP000785679"/>
    </source>
</evidence>
<feature type="compositionally biased region" description="Polar residues" evidence="1">
    <location>
        <begin position="207"/>
        <end position="218"/>
    </location>
</feature>
<feature type="compositionally biased region" description="Polar residues" evidence="1">
    <location>
        <begin position="172"/>
        <end position="196"/>
    </location>
</feature>
<reference evidence="2" key="1">
    <citation type="submission" date="2019-06" db="EMBL/GenBank/DDBJ databases">
        <authorList>
            <person name="Zheng W."/>
        </authorList>
    </citation>
    <scope>NUCLEOTIDE SEQUENCE</scope>
    <source>
        <strain evidence="2">QDHG01</strain>
    </source>
</reference>
<dbReference type="EMBL" id="RRYP01004819">
    <property type="protein sequence ID" value="TNV82552.1"/>
    <property type="molecule type" value="Genomic_DNA"/>
</dbReference>
<feature type="region of interest" description="Disordered" evidence="1">
    <location>
        <begin position="381"/>
        <end position="437"/>
    </location>
</feature>
<sequence length="750" mass="85330">MNQVRPRIASVQLDYSAENSQNMVPVFNRKVSQQYANGRNSFNSKQRGRGIKSACSQENSKAPQGKDNAIAKGSLMSDRRNSGKPPLGENRQIIHKLSNQQVLNPSRTSSKGQPVVVYDQTSLTNLSDSPALLNIEERKSRNTTHRVDGFPITSFLENEQKEPKIYLYVRQSQDSQLRQKRNMSTECRQSILINSNQREDAKEETSPQKSPPKSTIVNKNPVEDFKMLKSASSKFRINSSINGRSNGSLNISRNATQEGGLQEQERLIYLEDDEEVSQFFAQSRSNYTVSPTGSALNTHTQLRTINHEHQDITEIAMKSIDFDEGRRAFDIFLNRDSSPRHITHQKKQSFNSQLIHLFRAPSSAQSPLGFLTRPANQVSQFTDTCQQQSIHNSNPQSPKSQTRPSAAQCPYRSSTKQNTSFEVTSKMVTSMPPQRPNTSVQMILTENKQQKQNSKAKEKAIKTARINLKDSYRFNPFQKTQDAQFQIKEYAQQLSRKIQKKTKSNERVAFSQRVRYEEIQRLQGAPITINISKVPPFQQQEQAFSYRVETCSRNNTLISNTSLFVTNARHNLQTCNIFDHSPPHDPLLSLGVNQPGATADSCPPTLPNENLYDDYQDIVLTTQQSQDYHETSQHLYTLPKPFKTHSTTNLMFDYHQQQLHSTPSKHDNYLQTTSKNRLVRKYQFPEEEDPTEFEVLSSESDSATKKFSCTQSVKQIAKPQVLTARRRDRSCESDISEVASEEGGVMGKQK</sequence>
<feature type="region of interest" description="Disordered" evidence="1">
    <location>
        <begin position="239"/>
        <end position="258"/>
    </location>
</feature>
<name>A0A8J8NV25_HALGN</name>
<feature type="compositionally biased region" description="Basic and acidic residues" evidence="1">
    <location>
        <begin position="197"/>
        <end position="206"/>
    </location>
</feature>
<keyword evidence="3" id="KW-1185">Reference proteome</keyword>
<proteinExistence type="predicted"/>
<feature type="region of interest" description="Disordered" evidence="1">
    <location>
        <begin position="172"/>
        <end position="219"/>
    </location>
</feature>
<dbReference type="Proteomes" id="UP000785679">
    <property type="component" value="Unassembled WGS sequence"/>
</dbReference>
<organism evidence="2 3">
    <name type="scientific">Halteria grandinella</name>
    <dbReference type="NCBI Taxonomy" id="5974"/>
    <lineage>
        <taxon>Eukaryota</taxon>
        <taxon>Sar</taxon>
        <taxon>Alveolata</taxon>
        <taxon>Ciliophora</taxon>
        <taxon>Intramacronucleata</taxon>
        <taxon>Spirotrichea</taxon>
        <taxon>Stichotrichia</taxon>
        <taxon>Sporadotrichida</taxon>
        <taxon>Halteriidae</taxon>
        <taxon>Halteria</taxon>
    </lineage>
</organism>
<gene>
    <name evidence="2" type="ORF">FGO68_gene8632</name>
</gene>
<dbReference type="AlphaFoldDB" id="A0A8J8NV25"/>
<protein>
    <submittedName>
        <fullName evidence="2">Uncharacterized protein</fullName>
    </submittedName>
</protein>
<comment type="caution">
    <text evidence="2">The sequence shown here is derived from an EMBL/GenBank/DDBJ whole genome shotgun (WGS) entry which is preliminary data.</text>
</comment>
<evidence type="ECO:0000313" key="2">
    <source>
        <dbReference type="EMBL" id="TNV82552.1"/>
    </source>
</evidence>
<evidence type="ECO:0000256" key="1">
    <source>
        <dbReference type="SAM" id="MobiDB-lite"/>
    </source>
</evidence>
<feature type="region of interest" description="Disordered" evidence="1">
    <location>
        <begin position="725"/>
        <end position="750"/>
    </location>
</feature>
<feature type="region of interest" description="Disordered" evidence="1">
    <location>
        <begin position="39"/>
        <end position="89"/>
    </location>
</feature>
<accession>A0A8J8NV25</accession>
<feature type="compositionally biased region" description="Low complexity" evidence="1">
    <location>
        <begin position="239"/>
        <end position="254"/>
    </location>
</feature>